<dbReference type="SFLD" id="SFLDG00179">
    <property type="entry name" value="mandelate_racemase"/>
    <property type="match status" value="1"/>
</dbReference>
<dbReference type="RefSeq" id="WP_024926967.1">
    <property type="nucleotide sequence ID" value="NZ_MDEO01000018.1"/>
</dbReference>
<accession>A0A1C2EDL6</accession>
<dbReference type="InterPro" id="IPR036849">
    <property type="entry name" value="Enolase-like_C_sf"/>
</dbReference>
<dbReference type="SFLD" id="SFLDS00001">
    <property type="entry name" value="Enolase"/>
    <property type="match status" value="1"/>
</dbReference>
<feature type="domain" description="Mandelate racemase/muconate lactonizing enzyme C-terminal" evidence="4">
    <location>
        <begin position="143"/>
        <end position="241"/>
    </location>
</feature>
<dbReference type="SUPFAM" id="SSF54826">
    <property type="entry name" value="Enolase N-terminal domain-like"/>
    <property type="match status" value="1"/>
</dbReference>
<gene>
    <name evidence="5" type="ORF">QV13_00825</name>
</gene>
<dbReference type="InterPro" id="IPR029065">
    <property type="entry name" value="Enolase_C-like"/>
</dbReference>
<keyword evidence="2" id="KW-0479">Metal-binding</keyword>
<evidence type="ECO:0000256" key="3">
    <source>
        <dbReference type="ARBA" id="ARBA00022842"/>
    </source>
</evidence>
<dbReference type="GO" id="GO:0016836">
    <property type="term" value="F:hydro-lyase activity"/>
    <property type="evidence" value="ECO:0007669"/>
    <property type="project" value="TreeGrafter"/>
</dbReference>
<reference evidence="5 6" key="1">
    <citation type="submission" date="2016-08" db="EMBL/GenBank/DDBJ databases">
        <title>Whole genome sequence of Mesorhizobium sp. strain UASWS1009 isolated from industrial sewage.</title>
        <authorList>
            <person name="Crovadore J."/>
            <person name="Calmin G."/>
            <person name="Chablais R."/>
            <person name="Cochard B."/>
            <person name="Lefort F."/>
        </authorList>
    </citation>
    <scope>NUCLEOTIDE SEQUENCE [LARGE SCALE GENOMIC DNA]</scope>
    <source>
        <strain evidence="5 6">UASWS1009</strain>
    </source>
</reference>
<name>A0A1C2EDL6_9HYPH</name>
<evidence type="ECO:0000313" key="6">
    <source>
        <dbReference type="Proteomes" id="UP000094412"/>
    </source>
</evidence>
<comment type="cofactor">
    <cofactor evidence="1">
        <name>Mg(2+)</name>
        <dbReference type="ChEBI" id="CHEBI:18420"/>
    </cofactor>
</comment>
<dbReference type="EMBL" id="MDEO01000018">
    <property type="protein sequence ID" value="OCX25154.1"/>
    <property type="molecule type" value="Genomic_DNA"/>
</dbReference>
<dbReference type="Pfam" id="PF13378">
    <property type="entry name" value="MR_MLE_C"/>
    <property type="match status" value="1"/>
</dbReference>
<dbReference type="GO" id="GO:0000287">
    <property type="term" value="F:magnesium ion binding"/>
    <property type="evidence" value="ECO:0007669"/>
    <property type="project" value="TreeGrafter"/>
</dbReference>
<organism evidence="5 6">
    <name type="scientific">Mesorhizobium hungaricum</name>
    <dbReference type="NCBI Taxonomy" id="1566387"/>
    <lineage>
        <taxon>Bacteria</taxon>
        <taxon>Pseudomonadati</taxon>
        <taxon>Pseudomonadota</taxon>
        <taxon>Alphaproteobacteria</taxon>
        <taxon>Hyphomicrobiales</taxon>
        <taxon>Phyllobacteriaceae</taxon>
        <taxon>Mesorhizobium</taxon>
    </lineage>
</organism>
<dbReference type="Gene3D" id="3.20.20.120">
    <property type="entry name" value="Enolase-like C-terminal domain"/>
    <property type="match status" value="1"/>
</dbReference>
<proteinExistence type="predicted"/>
<dbReference type="PANTHER" id="PTHR13794:SF58">
    <property type="entry name" value="MITOCHONDRIAL ENOLASE SUPERFAMILY MEMBER 1"/>
    <property type="match status" value="1"/>
</dbReference>
<evidence type="ECO:0000313" key="5">
    <source>
        <dbReference type="EMBL" id="OCX25154.1"/>
    </source>
</evidence>
<dbReference type="InterPro" id="IPR029017">
    <property type="entry name" value="Enolase-like_N"/>
</dbReference>
<keyword evidence="6" id="KW-1185">Reference proteome</keyword>
<dbReference type="SUPFAM" id="SSF51604">
    <property type="entry name" value="Enolase C-terminal domain-like"/>
    <property type="match status" value="1"/>
</dbReference>
<dbReference type="InterPro" id="IPR046945">
    <property type="entry name" value="RHMD-like"/>
</dbReference>
<protein>
    <submittedName>
        <fullName evidence="5">Mandelate racemase</fullName>
    </submittedName>
</protein>
<dbReference type="OrthoDB" id="9802699at2"/>
<evidence type="ECO:0000256" key="2">
    <source>
        <dbReference type="ARBA" id="ARBA00022723"/>
    </source>
</evidence>
<dbReference type="Gene3D" id="3.30.390.10">
    <property type="entry name" value="Enolase-like, N-terminal domain"/>
    <property type="match status" value="1"/>
</dbReference>
<dbReference type="Proteomes" id="UP000094412">
    <property type="component" value="Unassembled WGS sequence"/>
</dbReference>
<dbReference type="InterPro" id="IPR013342">
    <property type="entry name" value="Mandelate_racemase_C"/>
</dbReference>
<dbReference type="AlphaFoldDB" id="A0A1C2EDL6"/>
<comment type="caution">
    <text evidence="5">The sequence shown here is derived from an EMBL/GenBank/DDBJ whole genome shotgun (WGS) entry which is preliminary data.</text>
</comment>
<sequence length="370" mass="40516">MQIVALDVRGCKVPERFASVTSLASGSTGNMQCLVYTVHTDDGRSASCFGFGGKSVRGAGVLAADVLRPFLVGRNVHEREALWHDRRKADRWWDLLPVYSWGPVDCCLWLLSAQAAGLPLYRYLGAARRDVPVYASSLLLPDAAAYAAEALEVKRAGLRGYKLHPPCRSVEEDIEIHEAVRQAVGDDFALMSDPVEPSYGFEGALRLGRALEELGYLWLEEPVPDEAVGALAELTRILDIPVIGGEILAKHPYSLADYAARRVVDGLRADVSWSGGITGALKTAHLAEAFHMPCEFHTTIFHPLEIVNLHLCGAVRGCGWLEVLWPMQQFSFGLKGDLPIRDGIATMPELPGMGMDLDWDAIDDATFEVF</sequence>
<dbReference type="SMART" id="SM00922">
    <property type="entry name" value="MR_MLE"/>
    <property type="match status" value="1"/>
</dbReference>
<dbReference type="GO" id="GO:0016052">
    <property type="term" value="P:carbohydrate catabolic process"/>
    <property type="evidence" value="ECO:0007669"/>
    <property type="project" value="TreeGrafter"/>
</dbReference>
<evidence type="ECO:0000256" key="1">
    <source>
        <dbReference type="ARBA" id="ARBA00001946"/>
    </source>
</evidence>
<keyword evidence="3" id="KW-0460">Magnesium</keyword>
<dbReference type="STRING" id="1566387.QV13_00825"/>
<dbReference type="PANTHER" id="PTHR13794">
    <property type="entry name" value="ENOLASE SUPERFAMILY, MANDELATE RACEMASE"/>
    <property type="match status" value="1"/>
</dbReference>
<evidence type="ECO:0000259" key="4">
    <source>
        <dbReference type="SMART" id="SM00922"/>
    </source>
</evidence>